<dbReference type="Gene3D" id="3.30.560.10">
    <property type="entry name" value="Glucose Oxidase, domain 3"/>
    <property type="match status" value="1"/>
</dbReference>
<dbReference type="Proteomes" id="UP000799437">
    <property type="component" value="Unassembled WGS sequence"/>
</dbReference>
<evidence type="ECO:0000256" key="6">
    <source>
        <dbReference type="SAM" id="MobiDB-lite"/>
    </source>
</evidence>
<gene>
    <name evidence="9" type="ORF">EJ05DRAFT_449146</name>
</gene>
<accession>A0A6A6WFV6</accession>
<dbReference type="PIRSF" id="PIRSF000137">
    <property type="entry name" value="Alcohol_oxidase"/>
    <property type="match status" value="1"/>
</dbReference>
<feature type="compositionally biased region" description="Basic and acidic residues" evidence="6">
    <location>
        <begin position="333"/>
        <end position="346"/>
    </location>
</feature>
<name>A0A6A6WFV6_9PEZI</name>
<evidence type="ECO:0000313" key="10">
    <source>
        <dbReference type="Proteomes" id="UP000799437"/>
    </source>
</evidence>
<protein>
    <submittedName>
        <fullName evidence="9">Alcohol oxidase</fullName>
    </submittedName>
</protein>
<dbReference type="Pfam" id="PF05199">
    <property type="entry name" value="GMC_oxred_C"/>
    <property type="match status" value="1"/>
</dbReference>
<dbReference type="InterPro" id="IPR012132">
    <property type="entry name" value="GMC_OxRdtase"/>
</dbReference>
<dbReference type="Pfam" id="PF00732">
    <property type="entry name" value="GMC_oxred_N"/>
    <property type="match status" value="1"/>
</dbReference>
<dbReference type="RefSeq" id="XP_033603361.1">
    <property type="nucleotide sequence ID" value="XM_033742327.1"/>
</dbReference>
<dbReference type="SUPFAM" id="SSF51905">
    <property type="entry name" value="FAD/NAD(P)-binding domain"/>
    <property type="match status" value="1"/>
</dbReference>
<keyword evidence="10" id="KW-1185">Reference proteome</keyword>
<evidence type="ECO:0000256" key="3">
    <source>
        <dbReference type="ARBA" id="ARBA00022630"/>
    </source>
</evidence>
<dbReference type="PROSITE" id="PS51257">
    <property type="entry name" value="PROKAR_LIPOPROTEIN"/>
    <property type="match status" value="1"/>
</dbReference>
<dbReference type="Gene3D" id="3.50.50.60">
    <property type="entry name" value="FAD/NAD(P)-binding domain"/>
    <property type="match status" value="1"/>
</dbReference>
<dbReference type="GeneID" id="54483381"/>
<evidence type="ECO:0000256" key="2">
    <source>
        <dbReference type="ARBA" id="ARBA00010790"/>
    </source>
</evidence>
<dbReference type="PANTHER" id="PTHR11552:SF147">
    <property type="entry name" value="CHOLINE DEHYDROGENASE, MITOCHONDRIAL"/>
    <property type="match status" value="1"/>
</dbReference>
<comment type="similarity">
    <text evidence="2">Belongs to the GMC oxidoreductase family.</text>
</comment>
<dbReference type="InterPro" id="IPR007867">
    <property type="entry name" value="GMC_OxRtase_C"/>
</dbReference>
<keyword evidence="3" id="KW-0285">Flavoprotein</keyword>
<feature type="domain" description="Glucose-methanol-choline oxidoreductase N-terminal" evidence="7">
    <location>
        <begin position="14"/>
        <end position="320"/>
    </location>
</feature>
<feature type="binding site" evidence="5">
    <location>
        <position position="238"/>
    </location>
    <ligand>
        <name>FAD</name>
        <dbReference type="ChEBI" id="CHEBI:57692"/>
    </ligand>
</feature>
<proteinExistence type="inferred from homology"/>
<organism evidence="9 10">
    <name type="scientific">Pseudovirgaria hyperparasitica</name>
    <dbReference type="NCBI Taxonomy" id="470096"/>
    <lineage>
        <taxon>Eukaryota</taxon>
        <taxon>Fungi</taxon>
        <taxon>Dikarya</taxon>
        <taxon>Ascomycota</taxon>
        <taxon>Pezizomycotina</taxon>
        <taxon>Dothideomycetes</taxon>
        <taxon>Dothideomycetes incertae sedis</taxon>
        <taxon>Acrospermales</taxon>
        <taxon>Acrospermaceae</taxon>
        <taxon>Pseudovirgaria</taxon>
    </lineage>
</organism>
<dbReference type="SUPFAM" id="SSF54373">
    <property type="entry name" value="FAD-linked reductases, C-terminal domain"/>
    <property type="match status" value="1"/>
</dbReference>
<dbReference type="InterPro" id="IPR000172">
    <property type="entry name" value="GMC_OxRdtase_N"/>
</dbReference>
<dbReference type="AlphaFoldDB" id="A0A6A6WFV6"/>
<reference evidence="9" key="1">
    <citation type="journal article" date="2020" name="Stud. Mycol.">
        <title>101 Dothideomycetes genomes: a test case for predicting lifestyles and emergence of pathogens.</title>
        <authorList>
            <person name="Haridas S."/>
            <person name="Albert R."/>
            <person name="Binder M."/>
            <person name="Bloem J."/>
            <person name="Labutti K."/>
            <person name="Salamov A."/>
            <person name="Andreopoulos B."/>
            <person name="Baker S."/>
            <person name="Barry K."/>
            <person name="Bills G."/>
            <person name="Bluhm B."/>
            <person name="Cannon C."/>
            <person name="Castanera R."/>
            <person name="Culley D."/>
            <person name="Daum C."/>
            <person name="Ezra D."/>
            <person name="Gonzalez J."/>
            <person name="Henrissat B."/>
            <person name="Kuo A."/>
            <person name="Liang C."/>
            <person name="Lipzen A."/>
            <person name="Lutzoni F."/>
            <person name="Magnuson J."/>
            <person name="Mondo S."/>
            <person name="Nolan M."/>
            <person name="Ohm R."/>
            <person name="Pangilinan J."/>
            <person name="Park H.-J."/>
            <person name="Ramirez L."/>
            <person name="Alfaro M."/>
            <person name="Sun H."/>
            <person name="Tritt A."/>
            <person name="Yoshinaga Y."/>
            <person name="Zwiers L.-H."/>
            <person name="Turgeon B."/>
            <person name="Goodwin S."/>
            <person name="Spatafora J."/>
            <person name="Crous P."/>
            <person name="Grigoriev I."/>
        </authorList>
    </citation>
    <scope>NUCLEOTIDE SEQUENCE</scope>
    <source>
        <strain evidence="9">CBS 121739</strain>
    </source>
</reference>
<sequence>MPDFKDRSAASEADFVIVGAGSASCLIASRLSQQLPNHRILVLEAGENLRDDPKIQTPGLSPSLMSDPVYDWQYNSIPEPRLNDRIVKHPRGKVVGGSSAINSHSVVFPNHEWQDRLVEELLPHSAKEDWGSQGMRDCYKRWQLESSESRLHASVEFLDHIKVSYPRALDSLQSRWMEAFEELGHATKPTGFTESSAGAVTVTNAIDSSKGERSHAGTAFLEPALERGNVVLKTATKVDRIVFDEHLNTEGKLVAKGVRYTHQEQEYLIRTGEVILCAGVFESPAILERSGIGCRKILTAARVPVLYELPGVGENLQDHINCGLSCETREGVHTRDEALRDPEERNAASMDYEQNRRGRLSEGGAYSFAFTPLQMLETSSETQILTNIVESHVKEEHNPSLKAQYSVIQKAIESPNEATATIFMLPLQRHRDTDSLPKDTPRYVDGNYVTVVAMLAHPFSRGSCHIKSGTRHHPEICFNYLSHPLDTEILARHLRLVERLFQGPTFTAITKQNGKRLPRSFPYPILSLEDAKNILPVNAATNYHPCGTCSMMREDLCGVVDERLIVYGTKNVRVCDASILPIIPRGNILTAVYAFAEKAAEIISRKAQRDLSSGKKE</sequence>
<dbReference type="GO" id="GO:0050660">
    <property type="term" value="F:flavin adenine dinucleotide binding"/>
    <property type="evidence" value="ECO:0007669"/>
    <property type="project" value="InterPro"/>
</dbReference>
<comment type="cofactor">
    <cofactor evidence="1 5">
        <name>FAD</name>
        <dbReference type="ChEBI" id="CHEBI:57692"/>
    </cofactor>
</comment>
<evidence type="ECO:0000256" key="1">
    <source>
        <dbReference type="ARBA" id="ARBA00001974"/>
    </source>
</evidence>
<evidence type="ECO:0000313" key="9">
    <source>
        <dbReference type="EMBL" id="KAF2760910.1"/>
    </source>
</evidence>
<evidence type="ECO:0000259" key="8">
    <source>
        <dbReference type="Pfam" id="PF05199"/>
    </source>
</evidence>
<evidence type="ECO:0000259" key="7">
    <source>
        <dbReference type="Pfam" id="PF00732"/>
    </source>
</evidence>
<dbReference type="OrthoDB" id="269227at2759"/>
<evidence type="ECO:0000256" key="4">
    <source>
        <dbReference type="ARBA" id="ARBA00022827"/>
    </source>
</evidence>
<dbReference type="GO" id="GO:0016614">
    <property type="term" value="F:oxidoreductase activity, acting on CH-OH group of donors"/>
    <property type="evidence" value="ECO:0007669"/>
    <property type="project" value="InterPro"/>
</dbReference>
<keyword evidence="4 5" id="KW-0274">FAD</keyword>
<dbReference type="InterPro" id="IPR036188">
    <property type="entry name" value="FAD/NAD-bd_sf"/>
</dbReference>
<evidence type="ECO:0000256" key="5">
    <source>
        <dbReference type="PIRSR" id="PIRSR000137-2"/>
    </source>
</evidence>
<feature type="region of interest" description="Disordered" evidence="6">
    <location>
        <begin position="333"/>
        <end position="356"/>
    </location>
</feature>
<dbReference type="PANTHER" id="PTHR11552">
    <property type="entry name" value="GLUCOSE-METHANOL-CHOLINE GMC OXIDOREDUCTASE"/>
    <property type="match status" value="1"/>
</dbReference>
<dbReference type="EMBL" id="ML996567">
    <property type="protein sequence ID" value="KAF2760910.1"/>
    <property type="molecule type" value="Genomic_DNA"/>
</dbReference>
<feature type="binding site" evidence="5">
    <location>
        <position position="94"/>
    </location>
    <ligand>
        <name>FAD</name>
        <dbReference type="ChEBI" id="CHEBI:57692"/>
    </ligand>
</feature>
<feature type="domain" description="Glucose-methanol-choline oxidoreductase C-terminal" evidence="8">
    <location>
        <begin position="458"/>
        <end position="596"/>
    </location>
</feature>